<protein>
    <submittedName>
        <fullName evidence="9">Chromate transporter</fullName>
    </submittedName>
</protein>
<dbReference type="PANTHER" id="PTHR43663:SF1">
    <property type="entry name" value="CHROMATE TRANSPORTER"/>
    <property type="match status" value="1"/>
</dbReference>
<comment type="similarity">
    <text evidence="2">Belongs to the chromate ion transporter (CHR) (TC 2.A.51) family.</text>
</comment>
<dbReference type="Proteomes" id="UP000198781">
    <property type="component" value="Unassembled WGS sequence"/>
</dbReference>
<dbReference type="GO" id="GO:0005886">
    <property type="term" value="C:plasma membrane"/>
    <property type="evidence" value="ECO:0007669"/>
    <property type="project" value="UniProtKB-SubCell"/>
</dbReference>
<evidence type="ECO:0000256" key="6">
    <source>
        <dbReference type="ARBA" id="ARBA00023136"/>
    </source>
</evidence>
<feature type="transmembrane region" description="Helical" evidence="8">
    <location>
        <begin position="96"/>
        <end position="119"/>
    </location>
</feature>
<keyword evidence="10" id="KW-1185">Reference proteome</keyword>
<dbReference type="RefSeq" id="WP_092743657.1">
    <property type="nucleotide sequence ID" value="NZ_FMZC01000006.1"/>
</dbReference>
<proteinExistence type="inferred from homology"/>
<gene>
    <name evidence="9" type="ORF">SAMN05192589_10626</name>
</gene>
<keyword evidence="3" id="KW-1003">Cell membrane</keyword>
<evidence type="ECO:0000256" key="2">
    <source>
        <dbReference type="ARBA" id="ARBA00005262"/>
    </source>
</evidence>
<keyword evidence="4 8" id="KW-0812">Transmembrane</keyword>
<dbReference type="GO" id="GO:0015109">
    <property type="term" value="F:chromate transmembrane transporter activity"/>
    <property type="evidence" value="ECO:0007669"/>
    <property type="project" value="InterPro"/>
</dbReference>
<name>A0A1G6UBE5_9BURK</name>
<dbReference type="InterPro" id="IPR052518">
    <property type="entry name" value="CHR_Transporter"/>
</dbReference>
<dbReference type="EMBL" id="FMZC01000006">
    <property type="protein sequence ID" value="SDD38016.1"/>
    <property type="molecule type" value="Genomic_DNA"/>
</dbReference>
<sequence length="202" mass="21270">MPEPLPPPAPVAPPRAAESRPQPKHLTDLFWSFTLLALQGFGGVLAVVQRELVERKGWLTNEEFLEDWAVAQILPGPNVVNLAVVIGDRYFGLRGALVALAGMLLFPLLLVLALAVVYARFAEHAAVGGALRGMGAVAAGLVAGVALRMAGALRTHPLGPWVGAVLVAATFGTMALLRWPLAWVLPLVGGAACALTWRKLAP</sequence>
<feature type="transmembrane region" description="Helical" evidence="8">
    <location>
        <begin position="29"/>
        <end position="48"/>
    </location>
</feature>
<evidence type="ECO:0000256" key="1">
    <source>
        <dbReference type="ARBA" id="ARBA00004651"/>
    </source>
</evidence>
<feature type="transmembrane region" description="Helical" evidence="8">
    <location>
        <begin position="158"/>
        <end position="177"/>
    </location>
</feature>
<feature type="compositionally biased region" description="Pro residues" evidence="7">
    <location>
        <begin position="1"/>
        <end position="13"/>
    </location>
</feature>
<reference evidence="9 10" key="1">
    <citation type="submission" date="2016-10" db="EMBL/GenBank/DDBJ databases">
        <authorList>
            <person name="de Groot N.N."/>
        </authorList>
    </citation>
    <scope>NUCLEOTIDE SEQUENCE [LARGE SCALE GENOMIC DNA]</scope>
    <source>
        <strain evidence="9 10">DSM 16619</strain>
    </source>
</reference>
<dbReference type="InterPro" id="IPR003370">
    <property type="entry name" value="Chromate_transpt"/>
</dbReference>
<keyword evidence="5 8" id="KW-1133">Transmembrane helix</keyword>
<dbReference type="Pfam" id="PF02417">
    <property type="entry name" value="Chromate_transp"/>
    <property type="match status" value="1"/>
</dbReference>
<evidence type="ECO:0000256" key="7">
    <source>
        <dbReference type="SAM" id="MobiDB-lite"/>
    </source>
</evidence>
<organism evidence="9 10">
    <name type="scientific">Paracidovorax valerianellae</name>
    <dbReference type="NCBI Taxonomy" id="187868"/>
    <lineage>
        <taxon>Bacteria</taxon>
        <taxon>Pseudomonadati</taxon>
        <taxon>Pseudomonadota</taxon>
        <taxon>Betaproteobacteria</taxon>
        <taxon>Burkholderiales</taxon>
        <taxon>Comamonadaceae</taxon>
        <taxon>Paracidovorax</taxon>
    </lineage>
</organism>
<keyword evidence="6 8" id="KW-0472">Membrane</keyword>
<dbReference type="AlphaFoldDB" id="A0A1G6UBE5"/>
<evidence type="ECO:0000313" key="9">
    <source>
        <dbReference type="EMBL" id="SDD38016.1"/>
    </source>
</evidence>
<dbReference type="PANTHER" id="PTHR43663">
    <property type="entry name" value="CHROMATE TRANSPORT PROTEIN-RELATED"/>
    <property type="match status" value="1"/>
</dbReference>
<evidence type="ECO:0000256" key="3">
    <source>
        <dbReference type="ARBA" id="ARBA00022475"/>
    </source>
</evidence>
<feature type="region of interest" description="Disordered" evidence="7">
    <location>
        <begin position="1"/>
        <end position="21"/>
    </location>
</feature>
<evidence type="ECO:0000256" key="8">
    <source>
        <dbReference type="SAM" id="Phobius"/>
    </source>
</evidence>
<dbReference type="OrthoDB" id="8596378at2"/>
<evidence type="ECO:0000256" key="4">
    <source>
        <dbReference type="ARBA" id="ARBA00022692"/>
    </source>
</evidence>
<accession>A0A1G6UBE5</accession>
<evidence type="ECO:0000256" key="5">
    <source>
        <dbReference type="ARBA" id="ARBA00022989"/>
    </source>
</evidence>
<comment type="subcellular location">
    <subcellularLocation>
        <location evidence="1">Cell membrane</location>
        <topology evidence="1">Multi-pass membrane protein</topology>
    </subcellularLocation>
</comment>
<dbReference type="STRING" id="187868.SAMN05192589_10626"/>
<evidence type="ECO:0000313" key="10">
    <source>
        <dbReference type="Proteomes" id="UP000198781"/>
    </source>
</evidence>
<feature type="transmembrane region" description="Helical" evidence="8">
    <location>
        <begin position="125"/>
        <end position="146"/>
    </location>
</feature>